<keyword evidence="4 5" id="KW-0472">Membrane</keyword>
<dbReference type="PANTHER" id="PTHR31162:SF3">
    <property type="entry name" value="TRANSPORTER_MALIC ACID TRANSPORT PROTEIN, PUTATIVE-RELATED"/>
    <property type="match status" value="1"/>
</dbReference>
<dbReference type="InParanoid" id="A0A1Y2DY90"/>
<dbReference type="RefSeq" id="XP_040715621.1">
    <property type="nucleotide sequence ID" value="XM_040862102.1"/>
</dbReference>
<feature type="transmembrane region" description="Helical" evidence="5">
    <location>
        <begin position="233"/>
        <end position="252"/>
    </location>
</feature>
<evidence type="ECO:0000256" key="1">
    <source>
        <dbReference type="ARBA" id="ARBA00004141"/>
    </source>
</evidence>
<dbReference type="InterPro" id="IPR038665">
    <property type="entry name" value="Voltage-dep_anion_channel_sf"/>
</dbReference>
<evidence type="ECO:0000313" key="7">
    <source>
        <dbReference type="Proteomes" id="UP000193689"/>
    </source>
</evidence>
<gene>
    <name evidence="6" type="ORF">BCR38DRAFT_457966</name>
</gene>
<dbReference type="AlphaFoldDB" id="A0A1Y2DY90"/>
<feature type="transmembrane region" description="Helical" evidence="5">
    <location>
        <begin position="180"/>
        <end position="204"/>
    </location>
</feature>
<comment type="caution">
    <text evidence="6">The sequence shown here is derived from an EMBL/GenBank/DDBJ whole genome shotgun (WGS) entry which is preliminary data.</text>
</comment>
<name>A0A1Y2DY90_9PEZI</name>
<dbReference type="Pfam" id="PF03595">
    <property type="entry name" value="SLAC1"/>
    <property type="match status" value="1"/>
</dbReference>
<proteinExistence type="predicted"/>
<evidence type="ECO:0000256" key="4">
    <source>
        <dbReference type="ARBA" id="ARBA00023136"/>
    </source>
</evidence>
<reference evidence="6 7" key="1">
    <citation type="submission" date="2016-07" db="EMBL/GenBank/DDBJ databases">
        <title>Pervasive Adenine N6-methylation of Active Genes in Fungi.</title>
        <authorList>
            <consortium name="DOE Joint Genome Institute"/>
            <person name="Mondo S.J."/>
            <person name="Dannebaum R.O."/>
            <person name="Kuo R.C."/>
            <person name="Labutti K."/>
            <person name="Haridas S."/>
            <person name="Kuo A."/>
            <person name="Salamov A."/>
            <person name="Ahrendt S.R."/>
            <person name="Lipzen A."/>
            <person name="Sullivan W."/>
            <person name="Andreopoulos W.B."/>
            <person name="Clum A."/>
            <person name="Lindquist E."/>
            <person name="Daum C."/>
            <person name="Ramamoorthy G.K."/>
            <person name="Gryganskyi A."/>
            <person name="Culley D."/>
            <person name="Magnuson J.K."/>
            <person name="James T.Y."/>
            <person name="O'Malley M.A."/>
            <person name="Stajich J.E."/>
            <person name="Spatafora J.W."/>
            <person name="Visel A."/>
            <person name="Grigoriev I.V."/>
        </authorList>
    </citation>
    <scope>NUCLEOTIDE SEQUENCE [LARGE SCALE GENOMIC DNA]</scope>
    <source>
        <strain evidence="6 7">CBS 129021</strain>
    </source>
</reference>
<dbReference type="GeneID" id="63778314"/>
<keyword evidence="3 5" id="KW-1133">Transmembrane helix</keyword>
<evidence type="ECO:0000256" key="3">
    <source>
        <dbReference type="ARBA" id="ARBA00022989"/>
    </source>
</evidence>
<dbReference type="EMBL" id="MCFJ01000007">
    <property type="protein sequence ID" value="ORY64207.1"/>
    <property type="molecule type" value="Genomic_DNA"/>
</dbReference>
<dbReference type="OrthoDB" id="2901184at2759"/>
<dbReference type="Gene3D" id="1.50.10.150">
    <property type="entry name" value="Voltage-dependent anion channel"/>
    <property type="match status" value="1"/>
</dbReference>
<accession>A0A1Y2DY90</accession>
<feature type="transmembrane region" description="Helical" evidence="5">
    <location>
        <begin position="52"/>
        <end position="70"/>
    </location>
</feature>
<feature type="transmembrane region" description="Helical" evidence="5">
    <location>
        <begin position="82"/>
        <end position="102"/>
    </location>
</feature>
<dbReference type="Proteomes" id="UP000193689">
    <property type="component" value="Unassembled WGS sequence"/>
</dbReference>
<dbReference type="InterPro" id="IPR004695">
    <property type="entry name" value="SLAC1/Mae1/Ssu1/TehA"/>
</dbReference>
<organism evidence="6 7">
    <name type="scientific">Pseudomassariella vexata</name>
    <dbReference type="NCBI Taxonomy" id="1141098"/>
    <lineage>
        <taxon>Eukaryota</taxon>
        <taxon>Fungi</taxon>
        <taxon>Dikarya</taxon>
        <taxon>Ascomycota</taxon>
        <taxon>Pezizomycotina</taxon>
        <taxon>Sordariomycetes</taxon>
        <taxon>Xylariomycetidae</taxon>
        <taxon>Amphisphaeriales</taxon>
        <taxon>Pseudomassariaceae</taxon>
        <taxon>Pseudomassariella</taxon>
    </lineage>
</organism>
<dbReference type="InterPro" id="IPR030185">
    <property type="entry name" value="Mae1"/>
</dbReference>
<keyword evidence="7" id="KW-1185">Reference proteome</keyword>
<dbReference type="PANTHER" id="PTHR31162">
    <property type="entry name" value="MALIC ACID TRANSPORT PROTEIN-RELATED"/>
    <property type="match status" value="1"/>
</dbReference>
<dbReference type="GO" id="GO:0016020">
    <property type="term" value="C:membrane"/>
    <property type="evidence" value="ECO:0007669"/>
    <property type="project" value="UniProtKB-SubCell"/>
</dbReference>
<evidence type="ECO:0000256" key="2">
    <source>
        <dbReference type="ARBA" id="ARBA00022692"/>
    </source>
</evidence>
<evidence type="ECO:0000256" key="5">
    <source>
        <dbReference type="SAM" id="Phobius"/>
    </source>
</evidence>
<feature type="transmembrane region" description="Helical" evidence="5">
    <location>
        <begin position="258"/>
        <end position="276"/>
    </location>
</feature>
<feature type="transmembrane region" description="Helical" evidence="5">
    <location>
        <begin position="114"/>
        <end position="135"/>
    </location>
</feature>
<comment type="subcellular location">
    <subcellularLocation>
        <location evidence="1">Membrane</location>
        <topology evidence="1">Multi-pass membrane protein</topology>
    </subcellularLocation>
</comment>
<evidence type="ECO:0000313" key="6">
    <source>
        <dbReference type="EMBL" id="ORY64207.1"/>
    </source>
</evidence>
<dbReference type="GO" id="GO:0015140">
    <property type="term" value="F:malate transmembrane transporter activity"/>
    <property type="evidence" value="ECO:0007669"/>
    <property type="project" value="InterPro"/>
</dbReference>
<sequence length="278" mass="30574">MIAEARKDLRRYGKNVGLRDRICCYQWTRFTMATGGISNVLHFHKYLSNLPLVSNSAAIILINICEYGIPRSGLWLQRVVELMFWVYIGASYAASAAMYLIIWSTQIFPIHIMTPVSVFPAYTLLLAAPFASNLISDVTQADTDTVINTLTIAFCTVTVQGTGFLISFMLPQDMQRPGVFISSGPSGVTAAGIIVLGTQISLILPVDYEGRHHAIVIVQLFWFLLVSVDDMVFFALPNTALVAATIALANILDNTGLKIFGCVMATALILVWLWFLGV</sequence>
<keyword evidence="2 5" id="KW-0812">Transmembrane</keyword>
<feature type="transmembrane region" description="Helical" evidence="5">
    <location>
        <begin position="147"/>
        <end position="168"/>
    </location>
</feature>
<protein>
    <submittedName>
        <fullName evidence="6">Uncharacterized protein</fullName>
    </submittedName>
</protein>